<dbReference type="GO" id="GO:0016192">
    <property type="term" value="P:vesicle-mediated transport"/>
    <property type="evidence" value="ECO:0007669"/>
    <property type="project" value="InterPro"/>
</dbReference>
<comment type="similarity">
    <text evidence="2">Belongs to the cornichon family.</text>
</comment>
<gene>
    <name evidence="6" type="ORF">PACLA_8A080096</name>
</gene>
<dbReference type="SMART" id="SM01398">
    <property type="entry name" value="Cornichon"/>
    <property type="match status" value="1"/>
</dbReference>
<reference evidence="6" key="1">
    <citation type="submission" date="2020-04" db="EMBL/GenBank/DDBJ databases">
        <authorList>
            <person name="Alioto T."/>
            <person name="Alioto T."/>
            <person name="Gomez Garrido J."/>
        </authorList>
    </citation>
    <scope>NUCLEOTIDE SEQUENCE</scope>
    <source>
        <strain evidence="6">A484AB</strain>
    </source>
</reference>
<dbReference type="OrthoDB" id="434393at2759"/>
<evidence type="ECO:0000256" key="3">
    <source>
        <dbReference type="ARBA" id="ARBA00022692"/>
    </source>
</evidence>
<dbReference type="Proteomes" id="UP001152795">
    <property type="component" value="Unassembled WGS sequence"/>
</dbReference>
<keyword evidence="4" id="KW-1133">Transmembrane helix</keyword>
<dbReference type="GO" id="GO:0016020">
    <property type="term" value="C:membrane"/>
    <property type="evidence" value="ECO:0007669"/>
    <property type="project" value="UniProtKB-SubCell"/>
</dbReference>
<sequence length="142" mass="16542">MAAFEVSTFILAVLISVALIFFAVWNIIAFDDLKTDYKNPVDLCNSLNPLVLPEYGVHIFMCLFFLVGLYWTALIWNIPLIAYHVHRYTNRPVMSRPGLYDPTEVMNGNEMSRCQKEGWVKLAYYLISFFFYLYRMMSAILA</sequence>
<keyword evidence="5" id="KW-0472">Membrane</keyword>
<evidence type="ECO:0000256" key="4">
    <source>
        <dbReference type="ARBA" id="ARBA00022989"/>
    </source>
</evidence>
<evidence type="ECO:0000256" key="1">
    <source>
        <dbReference type="ARBA" id="ARBA00004141"/>
    </source>
</evidence>
<organism evidence="6 7">
    <name type="scientific">Paramuricea clavata</name>
    <name type="common">Red gorgonian</name>
    <name type="synonym">Violescent sea-whip</name>
    <dbReference type="NCBI Taxonomy" id="317549"/>
    <lineage>
        <taxon>Eukaryota</taxon>
        <taxon>Metazoa</taxon>
        <taxon>Cnidaria</taxon>
        <taxon>Anthozoa</taxon>
        <taxon>Octocorallia</taxon>
        <taxon>Malacalcyonacea</taxon>
        <taxon>Plexauridae</taxon>
        <taxon>Paramuricea</taxon>
    </lineage>
</organism>
<dbReference type="InterPro" id="IPR003377">
    <property type="entry name" value="Cornichon"/>
</dbReference>
<proteinExistence type="inferred from homology"/>
<evidence type="ECO:0000313" key="6">
    <source>
        <dbReference type="EMBL" id="CAB4014996.1"/>
    </source>
</evidence>
<keyword evidence="7" id="KW-1185">Reference proteome</keyword>
<evidence type="ECO:0000256" key="5">
    <source>
        <dbReference type="ARBA" id="ARBA00023136"/>
    </source>
</evidence>
<dbReference type="EMBL" id="CACRXK020008535">
    <property type="protein sequence ID" value="CAB4014996.1"/>
    <property type="molecule type" value="Genomic_DNA"/>
</dbReference>
<comment type="subcellular location">
    <subcellularLocation>
        <location evidence="1">Membrane</location>
        <topology evidence="1">Multi-pass membrane protein</topology>
    </subcellularLocation>
</comment>
<keyword evidence="3" id="KW-0812">Transmembrane</keyword>
<comment type="caution">
    <text evidence="6">The sequence shown here is derived from an EMBL/GenBank/DDBJ whole genome shotgun (WGS) entry which is preliminary data.</text>
</comment>
<name>A0A7D9IWH9_PARCT</name>
<dbReference type="AlphaFoldDB" id="A0A7D9IWH9"/>
<evidence type="ECO:0000256" key="2">
    <source>
        <dbReference type="ARBA" id="ARBA00010095"/>
    </source>
</evidence>
<evidence type="ECO:0000313" key="7">
    <source>
        <dbReference type="Proteomes" id="UP001152795"/>
    </source>
</evidence>
<dbReference type="Pfam" id="PF03311">
    <property type="entry name" value="Cornichon"/>
    <property type="match status" value="1"/>
</dbReference>
<accession>A0A7D9IWH9</accession>
<protein>
    <submittedName>
        <fullName evidence="6">Cornichon homolog 1-like</fullName>
    </submittedName>
</protein>
<dbReference type="PANTHER" id="PTHR12290">
    <property type="entry name" value="CORNICHON-RELATED"/>
    <property type="match status" value="1"/>
</dbReference>